<dbReference type="AlphaFoldDB" id="X0S7L6"/>
<accession>X0S7L6</accession>
<comment type="caution">
    <text evidence="1">The sequence shown here is derived from an EMBL/GenBank/DDBJ whole genome shotgun (WGS) entry which is preliminary data.</text>
</comment>
<organism evidence="1">
    <name type="scientific">marine sediment metagenome</name>
    <dbReference type="NCBI Taxonomy" id="412755"/>
    <lineage>
        <taxon>unclassified sequences</taxon>
        <taxon>metagenomes</taxon>
        <taxon>ecological metagenomes</taxon>
    </lineage>
</organism>
<gene>
    <name evidence="1" type="ORF">S01H1_15170</name>
</gene>
<proteinExistence type="predicted"/>
<feature type="non-terminal residue" evidence="1">
    <location>
        <position position="383"/>
    </location>
</feature>
<feature type="non-terminal residue" evidence="1">
    <location>
        <position position="1"/>
    </location>
</feature>
<reference evidence="1" key="1">
    <citation type="journal article" date="2014" name="Front. Microbiol.">
        <title>High frequency of phylogenetically diverse reductive dehalogenase-homologous genes in deep subseafloor sedimentary metagenomes.</title>
        <authorList>
            <person name="Kawai M."/>
            <person name="Futagami T."/>
            <person name="Toyoda A."/>
            <person name="Takaki Y."/>
            <person name="Nishi S."/>
            <person name="Hori S."/>
            <person name="Arai W."/>
            <person name="Tsubouchi T."/>
            <person name="Morono Y."/>
            <person name="Uchiyama I."/>
            <person name="Ito T."/>
            <person name="Fujiyama A."/>
            <person name="Inagaki F."/>
            <person name="Takami H."/>
        </authorList>
    </citation>
    <scope>NUCLEOTIDE SEQUENCE</scope>
    <source>
        <strain evidence="1">Expedition CK06-06</strain>
    </source>
</reference>
<dbReference type="EMBL" id="BARS01007920">
    <property type="protein sequence ID" value="GAF71211.1"/>
    <property type="molecule type" value="Genomic_DNA"/>
</dbReference>
<sequence length="383" mass="43729">QGANREATISITFSGVDAINFELRHILAQYQAFPFMQIRNKDLTRLLLPVESHLPTYYAVDDKTVRKILKSGQTRQEFKKIEDWANYKSSLEQREELYSKMRFMYAIRSLQIAPVQSMVDTIELTLRVQIMDLDPVTETGTIRFIYDTQSALEQLGWFTHYCRMNEYRQSDVIGGKSSVDILVPKSKGLQLVINTMANARQKTIDLNESRYDTIALPLHYETGDPGDPLYNTHGVHLDPDAHIVLIRVGDTPRRVNGKINPAAAAYHYIPFLYTRGVLLPLLGKERKVPTGVGTFSPLLKPSFFMCTKYAHYFSDQPNDMMRRGTYSPNSILWGAGDRNKTYSFDNILRDPIIGMVKYLRGLASNSSSYNHATTMQEEQTMGE</sequence>
<name>X0S7L6_9ZZZZ</name>
<evidence type="ECO:0000313" key="1">
    <source>
        <dbReference type="EMBL" id="GAF71211.1"/>
    </source>
</evidence>
<protein>
    <submittedName>
        <fullName evidence="1">Uncharacterized protein</fullName>
    </submittedName>
</protein>